<organism evidence="6 7">
    <name type="scientific">Amniculicola lignicola CBS 123094</name>
    <dbReference type="NCBI Taxonomy" id="1392246"/>
    <lineage>
        <taxon>Eukaryota</taxon>
        <taxon>Fungi</taxon>
        <taxon>Dikarya</taxon>
        <taxon>Ascomycota</taxon>
        <taxon>Pezizomycotina</taxon>
        <taxon>Dothideomycetes</taxon>
        <taxon>Pleosporomycetidae</taxon>
        <taxon>Pleosporales</taxon>
        <taxon>Amniculicolaceae</taxon>
        <taxon>Amniculicola</taxon>
    </lineage>
</organism>
<dbReference type="OrthoDB" id="2152029at2759"/>
<feature type="domain" description="Alpha/beta hydrolase fold-3" evidence="5">
    <location>
        <begin position="125"/>
        <end position="285"/>
    </location>
</feature>
<proteinExistence type="inferred from homology"/>
<dbReference type="InterPro" id="IPR050300">
    <property type="entry name" value="GDXG_lipolytic_enzyme"/>
</dbReference>
<feature type="chain" id="PRO_5025564191" evidence="4">
    <location>
        <begin position="26"/>
        <end position="399"/>
    </location>
</feature>
<dbReference type="Pfam" id="PF07859">
    <property type="entry name" value="Abhydrolase_3"/>
    <property type="match status" value="1"/>
</dbReference>
<keyword evidence="4" id="KW-0732">Signal</keyword>
<dbReference type="GO" id="GO:0016787">
    <property type="term" value="F:hydrolase activity"/>
    <property type="evidence" value="ECO:0007669"/>
    <property type="project" value="UniProtKB-KW"/>
</dbReference>
<sequence length="399" mass="43558">MPNTVHTAAPSVASLTLLFLRVASAALSSALTYPFRSTSTRASTFRRHVFFAALRRGLHYITIPQSRYLSPGTQQQYHNYCSTHAQVPHTMHVQSASSRPGNDGKGRGREALGHWIGREDAETVVLYCHGGGYTQPATRGYFEYWHQMVGHCSHVTNLKNEKPALAILLLEYTLAPEACYPSQLLEVSTLLSHLLSTGRHADSIILAGDSAGGNLALGLLSHILHPHRELPIIKFEGKLKGCLLLSPLVTFNTDHDSFTRNAEKDILIPTVLKKWGAMFLGAKLSGDGDERPQNPPVHGDPFSEPSLNGASWWLGLPKVVEDMLLWVGKDEVFVDGIKDFHGALSLGWANGGGAPENEQLVLTAGAAHIEPVMATMVEPGVKGEARTVIEEWLGKVMER</sequence>
<dbReference type="Proteomes" id="UP000799779">
    <property type="component" value="Unassembled WGS sequence"/>
</dbReference>
<dbReference type="PANTHER" id="PTHR48081">
    <property type="entry name" value="AB HYDROLASE SUPERFAMILY PROTEIN C4A8.06C"/>
    <property type="match status" value="1"/>
</dbReference>
<dbReference type="InterPro" id="IPR029058">
    <property type="entry name" value="AB_hydrolase_fold"/>
</dbReference>
<keyword evidence="2 6" id="KW-0378">Hydrolase</keyword>
<keyword evidence="7" id="KW-1185">Reference proteome</keyword>
<accession>A0A6A5WI51</accession>
<reference evidence="6" key="1">
    <citation type="journal article" date="2020" name="Stud. Mycol.">
        <title>101 Dothideomycetes genomes: a test case for predicting lifestyles and emergence of pathogens.</title>
        <authorList>
            <person name="Haridas S."/>
            <person name="Albert R."/>
            <person name="Binder M."/>
            <person name="Bloem J."/>
            <person name="Labutti K."/>
            <person name="Salamov A."/>
            <person name="Andreopoulos B."/>
            <person name="Baker S."/>
            <person name="Barry K."/>
            <person name="Bills G."/>
            <person name="Bluhm B."/>
            <person name="Cannon C."/>
            <person name="Castanera R."/>
            <person name="Culley D."/>
            <person name="Daum C."/>
            <person name="Ezra D."/>
            <person name="Gonzalez J."/>
            <person name="Henrissat B."/>
            <person name="Kuo A."/>
            <person name="Liang C."/>
            <person name="Lipzen A."/>
            <person name="Lutzoni F."/>
            <person name="Magnuson J."/>
            <person name="Mondo S."/>
            <person name="Nolan M."/>
            <person name="Ohm R."/>
            <person name="Pangilinan J."/>
            <person name="Park H.-J."/>
            <person name="Ramirez L."/>
            <person name="Alfaro M."/>
            <person name="Sun H."/>
            <person name="Tritt A."/>
            <person name="Yoshinaga Y."/>
            <person name="Zwiers L.-H."/>
            <person name="Turgeon B."/>
            <person name="Goodwin S."/>
            <person name="Spatafora J."/>
            <person name="Crous P."/>
            <person name="Grigoriev I."/>
        </authorList>
    </citation>
    <scope>NUCLEOTIDE SEQUENCE</scope>
    <source>
        <strain evidence="6">CBS 123094</strain>
    </source>
</reference>
<dbReference type="PROSITE" id="PS01174">
    <property type="entry name" value="LIPASE_GDXG_SER"/>
    <property type="match status" value="1"/>
</dbReference>
<feature type="active site" evidence="3">
    <location>
        <position position="210"/>
    </location>
</feature>
<evidence type="ECO:0000256" key="2">
    <source>
        <dbReference type="ARBA" id="ARBA00022801"/>
    </source>
</evidence>
<name>A0A6A5WI51_9PLEO</name>
<dbReference type="AlphaFoldDB" id="A0A6A5WI51"/>
<evidence type="ECO:0000256" key="4">
    <source>
        <dbReference type="SAM" id="SignalP"/>
    </source>
</evidence>
<feature type="signal peptide" evidence="4">
    <location>
        <begin position="1"/>
        <end position="25"/>
    </location>
</feature>
<dbReference type="InterPro" id="IPR013094">
    <property type="entry name" value="AB_hydrolase_3"/>
</dbReference>
<dbReference type="Gene3D" id="3.40.50.1820">
    <property type="entry name" value="alpha/beta hydrolase"/>
    <property type="match status" value="1"/>
</dbReference>
<dbReference type="InterPro" id="IPR033140">
    <property type="entry name" value="Lipase_GDXG_put_SER_AS"/>
</dbReference>
<gene>
    <name evidence="6" type="ORF">P154DRAFT_281778</name>
</gene>
<dbReference type="PANTHER" id="PTHR48081:SF31">
    <property type="entry name" value="STERYL ACETYL HYDROLASE MUG81-RELATED"/>
    <property type="match status" value="1"/>
</dbReference>
<evidence type="ECO:0000313" key="7">
    <source>
        <dbReference type="Proteomes" id="UP000799779"/>
    </source>
</evidence>
<evidence type="ECO:0000256" key="1">
    <source>
        <dbReference type="ARBA" id="ARBA00010515"/>
    </source>
</evidence>
<dbReference type="EMBL" id="ML977614">
    <property type="protein sequence ID" value="KAF1997336.1"/>
    <property type="molecule type" value="Genomic_DNA"/>
</dbReference>
<evidence type="ECO:0000256" key="3">
    <source>
        <dbReference type="PROSITE-ProRule" id="PRU10038"/>
    </source>
</evidence>
<evidence type="ECO:0000313" key="6">
    <source>
        <dbReference type="EMBL" id="KAF1997336.1"/>
    </source>
</evidence>
<evidence type="ECO:0000259" key="5">
    <source>
        <dbReference type="Pfam" id="PF07859"/>
    </source>
</evidence>
<protein>
    <submittedName>
        <fullName evidence="6">Alpha/beta-hydrolase</fullName>
    </submittedName>
</protein>
<dbReference type="SUPFAM" id="SSF53474">
    <property type="entry name" value="alpha/beta-Hydrolases"/>
    <property type="match status" value="1"/>
</dbReference>
<comment type="similarity">
    <text evidence="1">Belongs to the 'GDXG' lipolytic enzyme family.</text>
</comment>